<accession>A0A2N9PDV9</accession>
<organism evidence="2 3">
    <name type="scientific">Flavobacterium columnare</name>
    <dbReference type="NCBI Taxonomy" id="996"/>
    <lineage>
        <taxon>Bacteria</taxon>
        <taxon>Pseudomonadati</taxon>
        <taxon>Bacteroidota</taxon>
        <taxon>Flavobacteriia</taxon>
        <taxon>Flavobacteriales</taxon>
        <taxon>Flavobacteriaceae</taxon>
        <taxon>Flavobacterium</taxon>
    </lineage>
</organism>
<dbReference type="Pfam" id="PF00535">
    <property type="entry name" value="Glycos_transf_2"/>
    <property type="match status" value="1"/>
</dbReference>
<proteinExistence type="predicted"/>
<sequence length="316" mass="37063">MQKNKLTFSVIIPLYNKENYIYNTLTSVIDQSYSNFEIIIVNDGSTDKSLEIIQNINDSRIRIFNQQNKGVSSARNLGIKNAKGTLIAFLDADDLWKKNHLEELYQLYTLHPNCGMYCSRYFMKISKHKIIPISYSYEIRDDYKGVLKDYFKTSLVYRVGLPSAVVIPNYLFQLGFAFNIDVSSGQDLELFTQIAISYPIAITSSYTTEYNFIIDNQLSKTPITQKKLCHLDQFNTAEKDNNSLKQFLDIYRKEYSLHFKMAKDYNQAKNYYNKISSCNISWRFRILFHLPRIILLSLLFSKRFLRNKGFDFSIYN</sequence>
<dbReference type="PANTHER" id="PTHR22916">
    <property type="entry name" value="GLYCOSYLTRANSFERASE"/>
    <property type="match status" value="1"/>
</dbReference>
<keyword evidence="2" id="KW-0328">Glycosyltransferase</keyword>
<dbReference type="PANTHER" id="PTHR22916:SF3">
    <property type="entry name" value="UDP-GLCNAC:BETAGAL BETA-1,3-N-ACETYLGLUCOSAMINYLTRANSFERASE-LIKE PROTEIN 1"/>
    <property type="match status" value="1"/>
</dbReference>
<dbReference type="GO" id="GO:0016758">
    <property type="term" value="F:hexosyltransferase activity"/>
    <property type="evidence" value="ECO:0007669"/>
    <property type="project" value="UniProtKB-ARBA"/>
</dbReference>
<evidence type="ECO:0000313" key="2">
    <source>
        <dbReference type="EMBL" id="SPE78513.1"/>
    </source>
</evidence>
<dbReference type="EMBL" id="OLKH01000146">
    <property type="protein sequence ID" value="SPE78513.1"/>
    <property type="molecule type" value="Genomic_DNA"/>
</dbReference>
<dbReference type="Gene3D" id="3.90.550.10">
    <property type="entry name" value="Spore Coat Polysaccharide Biosynthesis Protein SpsA, Chain A"/>
    <property type="match status" value="1"/>
</dbReference>
<evidence type="ECO:0000313" key="3">
    <source>
        <dbReference type="Proteomes" id="UP000238180"/>
    </source>
</evidence>
<dbReference type="SUPFAM" id="SSF53448">
    <property type="entry name" value="Nucleotide-diphospho-sugar transferases"/>
    <property type="match status" value="1"/>
</dbReference>
<dbReference type="InterPro" id="IPR029044">
    <property type="entry name" value="Nucleotide-diphossugar_trans"/>
</dbReference>
<gene>
    <name evidence="2" type="primary">epsJ</name>
    <name evidence="2" type="ORF">FLACOL_02529</name>
</gene>
<keyword evidence="2" id="KW-0808">Transferase</keyword>
<dbReference type="CDD" id="cd00761">
    <property type="entry name" value="Glyco_tranf_GTA_type"/>
    <property type="match status" value="1"/>
</dbReference>
<protein>
    <submittedName>
        <fullName evidence="2">Putative glycosyltransferase EpsJ</fullName>
        <ecNumber evidence="2">2.4.-.-</ecNumber>
    </submittedName>
</protein>
<dbReference type="AlphaFoldDB" id="A0A2N9PDV9"/>
<feature type="domain" description="Glycosyltransferase 2-like" evidence="1">
    <location>
        <begin position="9"/>
        <end position="129"/>
    </location>
</feature>
<dbReference type="EC" id="2.4.-.-" evidence="2"/>
<evidence type="ECO:0000259" key="1">
    <source>
        <dbReference type="Pfam" id="PF00535"/>
    </source>
</evidence>
<name>A0A2N9PDV9_9FLAO</name>
<dbReference type="Proteomes" id="UP000238180">
    <property type="component" value="Unassembled WGS sequence"/>
</dbReference>
<dbReference type="RefSeq" id="WP_105196969.1">
    <property type="nucleotide sequence ID" value="NZ_OLKH01000146.1"/>
</dbReference>
<dbReference type="InterPro" id="IPR001173">
    <property type="entry name" value="Glyco_trans_2-like"/>
</dbReference>
<reference evidence="2" key="1">
    <citation type="submission" date="2018-02" db="EMBL/GenBank/DDBJ databases">
        <authorList>
            <person name="Cohen D.B."/>
            <person name="Kent A.D."/>
        </authorList>
    </citation>
    <scope>NUCLEOTIDE SEQUENCE</scope>
    <source>
        <strain evidence="2">CIP109753</strain>
    </source>
</reference>